<dbReference type="PANTHER" id="PTHR11635">
    <property type="entry name" value="CAMP-DEPENDENT PROTEIN KINASE REGULATORY CHAIN"/>
    <property type="match status" value="1"/>
</dbReference>
<dbReference type="EMBL" id="JAWCUA010000003">
    <property type="protein sequence ID" value="MDU0112466.1"/>
    <property type="molecule type" value="Genomic_DNA"/>
</dbReference>
<feature type="compositionally biased region" description="Polar residues" evidence="1">
    <location>
        <begin position="172"/>
        <end position="190"/>
    </location>
</feature>
<dbReference type="InterPro" id="IPR014710">
    <property type="entry name" value="RmlC-like_jellyroll"/>
</dbReference>
<reference evidence="3 4" key="1">
    <citation type="submission" date="2023-10" db="EMBL/GenBank/DDBJ databases">
        <title>Psychrosphaera aquimaarina strain SW33 isolated from seawater.</title>
        <authorList>
            <person name="Bayburt H."/>
            <person name="Kim J.M."/>
            <person name="Choi B.J."/>
            <person name="Jeon C.O."/>
        </authorList>
    </citation>
    <scope>NUCLEOTIDE SEQUENCE [LARGE SCALE GENOMIC DNA]</scope>
    <source>
        <strain evidence="3 4">KCTC 52743</strain>
    </source>
</reference>
<protein>
    <submittedName>
        <fullName evidence="3">Cyclic nucleotide-binding domain-containing protein</fullName>
    </submittedName>
</protein>
<feature type="domain" description="Cyclic nucleotide-binding" evidence="2">
    <location>
        <begin position="21"/>
        <end position="119"/>
    </location>
</feature>
<dbReference type="Pfam" id="PF00027">
    <property type="entry name" value="cNMP_binding"/>
    <property type="match status" value="1"/>
</dbReference>
<dbReference type="SUPFAM" id="SSF51206">
    <property type="entry name" value="cAMP-binding domain-like"/>
    <property type="match status" value="1"/>
</dbReference>
<dbReference type="Gene3D" id="2.60.120.10">
    <property type="entry name" value="Jelly Rolls"/>
    <property type="match status" value="1"/>
</dbReference>
<dbReference type="PROSITE" id="PS50042">
    <property type="entry name" value="CNMP_BINDING_3"/>
    <property type="match status" value="1"/>
</dbReference>
<organism evidence="3 4">
    <name type="scientific">Psychrosphaera aquimarina</name>
    <dbReference type="NCBI Taxonomy" id="2044854"/>
    <lineage>
        <taxon>Bacteria</taxon>
        <taxon>Pseudomonadati</taxon>
        <taxon>Pseudomonadota</taxon>
        <taxon>Gammaproteobacteria</taxon>
        <taxon>Alteromonadales</taxon>
        <taxon>Pseudoalteromonadaceae</taxon>
        <taxon>Psychrosphaera</taxon>
    </lineage>
</organism>
<dbReference type="InterPro" id="IPR000595">
    <property type="entry name" value="cNMP-bd_dom"/>
</dbReference>
<evidence type="ECO:0000256" key="1">
    <source>
        <dbReference type="SAM" id="MobiDB-lite"/>
    </source>
</evidence>
<evidence type="ECO:0000259" key="2">
    <source>
        <dbReference type="PROSITE" id="PS50042"/>
    </source>
</evidence>
<gene>
    <name evidence="3" type="ORF">RT723_05510</name>
</gene>
<dbReference type="InterPro" id="IPR018490">
    <property type="entry name" value="cNMP-bd_dom_sf"/>
</dbReference>
<dbReference type="PANTHER" id="PTHR11635:SF152">
    <property type="entry name" value="CAMP-DEPENDENT PROTEIN KINASE TYPE I REGULATORY SUBUNIT-RELATED"/>
    <property type="match status" value="1"/>
</dbReference>
<dbReference type="SMART" id="SM00100">
    <property type="entry name" value="cNMP"/>
    <property type="match status" value="1"/>
</dbReference>
<dbReference type="InterPro" id="IPR050503">
    <property type="entry name" value="cAMP-dep_PK_reg_su-like"/>
</dbReference>
<comment type="caution">
    <text evidence="3">The sequence shown here is derived from an EMBL/GenBank/DDBJ whole genome shotgun (WGS) entry which is preliminary data.</text>
</comment>
<dbReference type="CDD" id="cd00038">
    <property type="entry name" value="CAP_ED"/>
    <property type="match status" value="1"/>
</dbReference>
<feature type="region of interest" description="Disordered" evidence="1">
    <location>
        <begin position="163"/>
        <end position="190"/>
    </location>
</feature>
<dbReference type="Proteomes" id="UP001257914">
    <property type="component" value="Unassembled WGS sequence"/>
</dbReference>
<keyword evidence="4" id="KW-1185">Reference proteome</keyword>
<accession>A0ABU3QYF8</accession>
<evidence type="ECO:0000313" key="4">
    <source>
        <dbReference type="Proteomes" id="UP001257914"/>
    </source>
</evidence>
<evidence type="ECO:0000313" key="3">
    <source>
        <dbReference type="EMBL" id="MDU0112466.1"/>
    </source>
</evidence>
<sequence length="190" mass="21366">MKRINNISKLKLVEFLNRIPLFKSLEPKDREMLANIPNIVVLIEQGNVFIKQNQFDSDFYILLNGEAEISVDKQFIATTTAGNFIGEVGFICNEARSATVTAKTDIIALRVTRDLFDLLPLRVKDTVKQKIINGLVTRVSSQNSKILELEVQVDTLELQINPDRDKVDAPSESETPAESDSQHVLNIKNV</sequence>
<name>A0ABU3QYF8_9GAMM</name>
<dbReference type="RefSeq" id="WP_315946187.1">
    <property type="nucleotide sequence ID" value="NZ_JAWCUA010000003.1"/>
</dbReference>
<proteinExistence type="predicted"/>